<dbReference type="InterPro" id="IPR050546">
    <property type="entry name" value="Glycosyl_Hydrlase_16"/>
</dbReference>
<keyword evidence="2" id="KW-1133">Transmembrane helix</keyword>
<dbReference type="GO" id="GO:0016020">
    <property type="term" value="C:membrane"/>
    <property type="evidence" value="ECO:0007669"/>
    <property type="project" value="InterPro"/>
</dbReference>
<keyword evidence="2" id="KW-0472">Membrane</keyword>
<reference evidence="4 5" key="1">
    <citation type="submission" date="2019-03" db="EMBL/GenBank/DDBJ databases">
        <title>Sequencing 25 genomes of Wallemia mellicola.</title>
        <authorList>
            <person name="Gostincar C."/>
        </authorList>
    </citation>
    <scope>NUCLEOTIDE SEQUENCE [LARGE SCALE GENOMIC DNA]</scope>
    <source>
        <strain evidence="4 5">EXF-6152</strain>
    </source>
</reference>
<accession>A0A4V4MRT2</accession>
<proteinExistence type="predicted"/>
<dbReference type="InterPro" id="IPR037185">
    <property type="entry name" value="EmrE-like"/>
</dbReference>
<feature type="domain" description="GH16" evidence="3">
    <location>
        <begin position="317"/>
        <end position="667"/>
    </location>
</feature>
<feature type="transmembrane region" description="Helical" evidence="2">
    <location>
        <begin position="33"/>
        <end position="55"/>
    </location>
</feature>
<dbReference type="Pfam" id="PF00892">
    <property type="entry name" value="EamA"/>
    <property type="match status" value="2"/>
</dbReference>
<evidence type="ECO:0000313" key="5">
    <source>
        <dbReference type="Proteomes" id="UP000310685"/>
    </source>
</evidence>
<dbReference type="PROSITE" id="PS51762">
    <property type="entry name" value="GH16_2"/>
    <property type="match status" value="1"/>
</dbReference>
<dbReference type="EMBL" id="SPRC01000025">
    <property type="protein sequence ID" value="TIB78580.1"/>
    <property type="molecule type" value="Genomic_DNA"/>
</dbReference>
<keyword evidence="2" id="KW-0812">Transmembrane</keyword>
<dbReference type="InterPro" id="IPR000757">
    <property type="entry name" value="Beta-glucanase-like"/>
</dbReference>
<dbReference type="GO" id="GO:0009251">
    <property type="term" value="P:glucan catabolic process"/>
    <property type="evidence" value="ECO:0007669"/>
    <property type="project" value="TreeGrafter"/>
</dbReference>
<evidence type="ECO:0000259" key="3">
    <source>
        <dbReference type="PROSITE" id="PS51762"/>
    </source>
</evidence>
<gene>
    <name evidence="4" type="ORF">E3Q22_02517</name>
</gene>
<organism evidence="4 5">
    <name type="scientific">Wallemia mellicola</name>
    <dbReference type="NCBI Taxonomy" id="1708541"/>
    <lineage>
        <taxon>Eukaryota</taxon>
        <taxon>Fungi</taxon>
        <taxon>Dikarya</taxon>
        <taxon>Basidiomycota</taxon>
        <taxon>Wallemiomycotina</taxon>
        <taxon>Wallemiomycetes</taxon>
        <taxon>Wallemiales</taxon>
        <taxon>Wallemiaceae</taxon>
        <taxon>Wallemia</taxon>
    </lineage>
</organism>
<dbReference type="AlphaFoldDB" id="A0A4V4MRT2"/>
<protein>
    <recommendedName>
        <fullName evidence="3">GH16 domain-containing protein</fullName>
    </recommendedName>
</protein>
<comment type="caution">
    <text evidence="4">The sequence shown here is derived from an EMBL/GenBank/DDBJ whole genome shotgun (WGS) entry which is preliminary data.</text>
</comment>
<evidence type="ECO:0000313" key="4">
    <source>
        <dbReference type="EMBL" id="TIB78580.1"/>
    </source>
</evidence>
<feature type="transmembrane region" description="Helical" evidence="2">
    <location>
        <begin position="184"/>
        <end position="203"/>
    </location>
</feature>
<dbReference type="SUPFAM" id="SSF49899">
    <property type="entry name" value="Concanavalin A-like lectins/glucanases"/>
    <property type="match status" value="1"/>
</dbReference>
<feature type="transmembrane region" description="Helical" evidence="2">
    <location>
        <begin position="129"/>
        <end position="146"/>
    </location>
</feature>
<dbReference type="SUPFAM" id="SSF103481">
    <property type="entry name" value="Multidrug resistance efflux transporter EmrE"/>
    <property type="match status" value="2"/>
</dbReference>
<feature type="region of interest" description="Disordered" evidence="1">
    <location>
        <begin position="292"/>
        <end position="358"/>
    </location>
</feature>
<dbReference type="CDD" id="cd02181">
    <property type="entry name" value="GH16_fungal_Lam16A_glucanase"/>
    <property type="match status" value="1"/>
</dbReference>
<dbReference type="PANTHER" id="PTHR10963">
    <property type="entry name" value="GLYCOSYL HYDROLASE-RELATED"/>
    <property type="match status" value="1"/>
</dbReference>
<feature type="transmembrane region" description="Helical" evidence="2">
    <location>
        <begin position="215"/>
        <end position="232"/>
    </location>
</feature>
<dbReference type="Proteomes" id="UP000310685">
    <property type="component" value="Unassembled WGS sequence"/>
</dbReference>
<sequence>MAADEELSVSSSTTARSFEETEIKQQSFISRNAGLLMIALAQLFFSSMSLAVKVLADVDPPVSALELVVGLLFARGFVGFASITALYHSLKYLDLSDVSALQFLLPTISGFSGMLFLKEPYLPIERYSSIVSLLGVILIARPPFIFGHEGAQINVDLGAIGIRTLAVCAVIGEEFVLPKSSKWTALLIAVGTFGFLGQILLTLGLRREKVGRASLGMYLQIVFALIFEKVFFNTTPEMLSVVGASLIIATSTIVAMNKNKNKTEEKENDERETLLRDERQRFIVTDAVSLSNDKDSKQETQAFVPSSEDFKNLNPTSSWDHTPFPGAIHDEPLGGDYSDPSGIEPPSEEAPDSPNGEGYELVKDMQGEEFFDYFYFYADEDPTHGYVDYVDSKYAFKEGLAGMTDSGRPFFRVESTPKITGPRKSIRLESNFNYTGGVVLLDVWRVPGSVCGLWPAFWSNGETYDWPEWGEIDIIEGVNAFTENQSSFHTASGCYISEGSSNKFTGKLTHDGELARTCSAFESNNEGCGIKDNHKNTYGTPLNKRDGGVFAMQWLPEYGISTWFFPRGHIPEDIEKGKPSPSQWGKPYAHLSNDGCEISEYFKHHQLIFDTTLAGDWSGRVWAEEEIWQEETCANMTGYATAEEYIREEGEAFEDAVWEIGYVKLYQ</sequence>
<evidence type="ECO:0000256" key="1">
    <source>
        <dbReference type="SAM" id="MobiDB-lite"/>
    </source>
</evidence>
<evidence type="ECO:0000256" key="2">
    <source>
        <dbReference type="SAM" id="Phobius"/>
    </source>
</evidence>
<dbReference type="InterPro" id="IPR013320">
    <property type="entry name" value="ConA-like_dom_sf"/>
</dbReference>
<dbReference type="GO" id="GO:0004553">
    <property type="term" value="F:hydrolase activity, hydrolyzing O-glycosyl compounds"/>
    <property type="evidence" value="ECO:0007669"/>
    <property type="project" value="InterPro"/>
</dbReference>
<dbReference type="InterPro" id="IPR000620">
    <property type="entry name" value="EamA_dom"/>
</dbReference>
<feature type="transmembrane region" description="Helical" evidence="2">
    <location>
        <begin position="67"/>
        <end position="87"/>
    </location>
</feature>
<feature type="transmembrane region" description="Helical" evidence="2">
    <location>
        <begin position="99"/>
        <end position="117"/>
    </location>
</feature>
<dbReference type="PANTHER" id="PTHR10963:SF24">
    <property type="entry name" value="GLYCOSIDASE C21B10.07-RELATED"/>
    <property type="match status" value="1"/>
</dbReference>
<dbReference type="Pfam" id="PF26113">
    <property type="entry name" value="GH16_XgeA"/>
    <property type="match status" value="1"/>
</dbReference>
<dbReference type="Gene3D" id="2.60.120.200">
    <property type="match status" value="1"/>
</dbReference>
<name>A0A4V4MRT2_9BASI</name>